<accession>A0ABQ1KKX6</accession>
<dbReference type="EMBL" id="BMIJ01000005">
    <property type="protein sequence ID" value="GGB99357.1"/>
    <property type="molecule type" value="Genomic_DNA"/>
</dbReference>
<dbReference type="Gene3D" id="3.10.580.10">
    <property type="entry name" value="CBS-domain"/>
    <property type="match status" value="1"/>
</dbReference>
<dbReference type="InterPro" id="IPR000644">
    <property type="entry name" value="CBS_dom"/>
</dbReference>
<feature type="domain" description="CBS" evidence="3">
    <location>
        <begin position="13"/>
        <end position="70"/>
    </location>
</feature>
<dbReference type="Proteomes" id="UP000629025">
    <property type="component" value="Unassembled WGS sequence"/>
</dbReference>
<dbReference type="InterPro" id="IPR046342">
    <property type="entry name" value="CBS_dom_sf"/>
</dbReference>
<dbReference type="SUPFAM" id="SSF54631">
    <property type="entry name" value="CBS-domain pair"/>
    <property type="match status" value="1"/>
</dbReference>
<keyword evidence="5" id="KW-1185">Reference proteome</keyword>
<dbReference type="SMART" id="SM00116">
    <property type="entry name" value="CBS"/>
    <property type="match status" value="2"/>
</dbReference>
<evidence type="ECO:0000313" key="5">
    <source>
        <dbReference type="Proteomes" id="UP000629025"/>
    </source>
</evidence>
<organism evidence="4 5">
    <name type="scientific">Marinobacterium zhoushanense</name>
    <dbReference type="NCBI Taxonomy" id="1679163"/>
    <lineage>
        <taxon>Bacteria</taxon>
        <taxon>Pseudomonadati</taxon>
        <taxon>Pseudomonadota</taxon>
        <taxon>Gammaproteobacteria</taxon>
        <taxon>Oceanospirillales</taxon>
        <taxon>Oceanospirillaceae</taxon>
        <taxon>Marinobacterium</taxon>
    </lineage>
</organism>
<evidence type="ECO:0000259" key="3">
    <source>
        <dbReference type="PROSITE" id="PS51371"/>
    </source>
</evidence>
<keyword evidence="1 2" id="KW-0129">CBS domain</keyword>
<feature type="domain" description="CBS" evidence="3">
    <location>
        <begin position="108"/>
        <end position="164"/>
    </location>
</feature>
<dbReference type="PANTHER" id="PTHR43080:SF2">
    <property type="entry name" value="CBS DOMAIN-CONTAINING PROTEIN"/>
    <property type="match status" value="1"/>
</dbReference>
<dbReference type="PANTHER" id="PTHR43080">
    <property type="entry name" value="CBS DOMAIN-CONTAINING PROTEIN CBSX3, MITOCHONDRIAL"/>
    <property type="match status" value="1"/>
</dbReference>
<dbReference type="RefSeq" id="WP_188749168.1">
    <property type="nucleotide sequence ID" value="NZ_BMIJ01000005.1"/>
</dbReference>
<dbReference type="PROSITE" id="PS51371">
    <property type="entry name" value="CBS"/>
    <property type="match status" value="2"/>
</dbReference>
<dbReference type="InterPro" id="IPR051257">
    <property type="entry name" value="Diverse_CBS-Domain"/>
</dbReference>
<sequence>MSSHSQLVATDIMSRDLLTAEEHWSLQTLIDFFIRYRITGAPVLCDNKELVGVVSLTDILTFDGKSEHSPGENPMSDYYYSALEGTSVDDLGLKEGNPHLSHRVSEIMTPSIISAPTSTPVMKLAEILCEKGIHRIFITEGKSLCGVVTTLDILRYLTELAAQVQPAPMLSGSRSDAS</sequence>
<proteinExistence type="predicted"/>
<dbReference type="Pfam" id="PF00571">
    <property type="entry name" value="CBS"/>
    <property type="match status" value="2"/>
</dbReference>
<gene>
    <name evidence="4" type="ORF">GCM10011352_26920</name>
</gene>
<comment type="caution">
    <text evidence="4">The sequence shown here is derived from an EMBL/GenBank/DDBJ whole genome shotgun (WGS) entry which is preliminary data.</text>
</comment>
<reference evidence="5" key="1">
    <citation type="journal article" date="2019" name="Int. J. Syst. Evol. Microbiol.">
        <title>The Global Catalogue of Microorganisms (GCM) 10K type strain sequencing project: providing services to taxonomists for standard genome sequencing and annotation.</title>
        <authorList>
            <consortium name="The Broad Institute Genomics Platform"/>
            <consortium name="The Broad Institute Genome Sequencing Center for Infectious Disease"/>
            <person name="Wu L."/>
            <person name="Ma J."/>
        </authorList>
    </citation>
    <scope>NUCLEOTIDE SEQUENCE [LARGE SCALE GENOMIC DNA]</scope>
    <source>
        <strain evidence="5">CGMCC 1.15341</strain>
    </source>
</reference>
<name>A0ABQ1KKX6_9GAMM</name>
<evidence type="ECO:0000256" key="1">
    <source>
        <dbReference type="ARBA" id="ARBA00023122"/>
    </source>
</evidence>
<evidence type="ECO:0000256" key="2">
    <source>
        <dbReference type="PROSITE-ProRule" id="PRU00703"/>
    </source>
</evidence>
<protein>
    <submittedName>
        <fullName evidence="4">CBS domain-containing protein</fullName>
    </submittedName>
</protein>
<evidence type="ECO:0000313" key="4">
    <source>
        <dbReference type="EMBL" id="GGB99357.1"/>
    </source>
</evidence>